<keyword evidence="3" id="KW-1185">Reference proteome</keyword>
<feature type="transmembrane region" description="Helical" evidence="1">
    <location>
        <begin position="20"/>
        <end position="43"/>
    </location>
</feature>
<sequence>MSSPTSTAPPFRVSEFMGPYLVEMCVALVLYGITTAQTYVYMLNYKTDVITLKTTVAAVWIIETIHTVFLFRQVWFCAIMGFGDYNAIGSIEWSIIVSFPR</sequence>
<evidence type="ECO:0000313" key="2">
    <source>
        <dbReference type="EMBL" id="KAK7689066.1"/>
    </source>
</evidence>
<dbReference type="AlphaFoldDB" id="A0AAW0G8K1"/>
<reference evidence="2 3" key="1">
    <citation type="submission" date="2022-09" db="EMBL/GenBank/DDBJ databases">
        <authorList>
            <person name="Palmer J.M."/>
        </authorList>
    </citation>
    <scope>NUCLEOTIDE SEQUENCE [LARGE SCALE GENOMIC DNA]</scope>
    <source>
        <strain evidence="2 3">DSM 7382</strain>
    </source>
</reference>
<evidence type="ECO:0000313" key="3">
    <source>
        <dbReference type="Proteomes" id="UP001385951"/>
    </source>
</evidence>
<accession>A0AAW0G8K1</accession>
<proteinExistence type="predicted"/>
<dbReference type="PANTHER" id="PTHR40465">
    <property type="entry name" value="CHROMOSOME 1, WHOLE GENOME SHOTGUN SEQUENCE"/>
    <property type="match status" value="1"/>
</dbReference>
<organism evidence="2 3">
    <name type="scientific">Cerrena zonata</name>
    <dbReference type="NCBI Taxonomy" id="2478898"/>
    <lineage>
        <taxon>Eukaryota</taxon>
        <taxon>Fungi</taxon>
        <taxon>Dikarya</taxon>
        <taxon>Basidiomycota</taxon>
        <taxon>Agaricomycotina</taxon>
        <taxon>Agaricomycetes</taxon>
        <taxon>Polyporales</taxon>
        <taxon>Cerrenaceae</taxon>
        <taxon>Cerrena</taxon>
    </lineage>
</organism>
<keyword evidence="1" id="KW-0472">Membrane</keyword>
<keyword evidence="1" id="KW-1133">Transmembrane helix</keyword>
<gene>
    <name evidence="2" type="ORF">QCA50_007757</name>
</gene>
<dbReference type="Proteomes" id="UP001385951">
    <property type="component" value="Unassembled WGS sequence"/>
</dbReference>
<protein>
    <submittedName>
        <fullName evidence="2">Uncharacterized protein</fullName>
    </submittedName>
</protein>
<evidence type="ECO:0000256" key="1">
    <source>
        <dbReference type="SAM" id="Phobius"/>
    </source>
</evidence>
<comment type="caution">
    <text evidence="2">The sequence shown here is derived from an EMBL/GenBank/DDBJ whole genome shotgun (WGS) entry which is preliminary data.</text>
</comment>
<name>A0AAW0G8K1_9APHY</name>
<keyword evidence="1" id="KW-0812">Transmembrane</keyword>
<dbReference type="PANTHER" id="PTHR40465:SF1">
    <property type="entry name" value="DUF6534 DOMAIN-CONTAINING PROTEIN"/>
    <property type="match status" value="1"/>
</dbReference>
<dbReference type="EMBL" id="JASBNA010000009">
    <property type="protein sequence ID" value="KAK7689066.1"/>
    <property type="molecule type" value="Genomic_DNA"/>
</dbReference>